<dbReference type="AlphaFoldDB" id="A0A1W1EFP1"/>
<accession>A0A1W1EFP1</accession>
<dbReference type="EMBL" id="FPKX01000064">
    <property type="protein sequence ID" value="SFZ98828.1"/>
    <property type="molecule type" value="Genomic_DNA"/>
</dbReference>
<evidence type="ECO:0000313" key="1">
    <source>
        <dbReference type="EMBL" id="SFZ98828.1"/>
    </source>
</evidence>
<reference evidence="1" key="1">
    <citation type="submission" date="2016-10" db="EMBL/GenBank/DDBJ databases">
        <authorList>
            <person name="de Groot N.N."/>
        </authorList>
    </citation>
    <scope>NUCLEOTIDE SEQUENCE</scope>
</reference>
<gene>
    <name evidence="1" type="ORF">MNB_SV-5-74</name>
</gene>
<protein>
    <submittedName>
        <fullName evidence="1">Uncharacterized protein</fullName>
    </submittedName>
</protein>
<sequence length="156" mass="17802">MIKKTVISIALILFFNGCNNSQENHAGHDTNATPKVKTELSSELKKDNVDSILVKKKEEKHNDNPLAHLGITKNGDTIVIDTNKTKTFLKIMADTMKEHIDKFEKDIQDGIIENKEAGIEMNKTHINIDLNKTKSFLEIWEKTITEYAKEFDKMSK</sequence>
<name>A0A1W1EFP1_9ZZZZ</name>
<organism evidence="1">
    <name type="scientific">hydrothermal vent metagenome</name>
    <dbReference type="NCBI Taxonomy" id="652676"/>
    <lineage>
        <taxon>unclassified sequences</taxon>
        <taxon>metagenomes</taxon>
        <taxon>ecological metagenomes</taxon>
    </lineage>
</organism>
<proteinExistence type="predicted"/>